<dbReference type="EC" id="2.3.2.27" evidence="2"/>
<dbReference type="SMART" id="SM00184">
    <property type="entry name" value="RING"/>
    <property type="match status" value="1"/>
</dbReference>
<dbReference type="Proteomes" id="UP000019116">
    <property type="component" value="Chromosome 7A"/>
</dbReference>
<evidence type="ECO:0000256" key="3">
    <source>
        <dbReference type="ARBA" id="ARBA00022723"/>
    </source>
</evidence>
<dbReference type="AlphaFoldDB" id="A0A3B6RLK5"/>
<evidence type="ECO:0000259" key="9">
    <source>
        <dbReference type="PROSITE" id="PS50089"/>
    </source>
</evidence>
<dbReference type="RefSeq" id="XP_044425693.1">
    <property type="nucleotide sequence ID" value="XM_044569758.1"/>
</dbReference>
<evidence type="ECO:0000313" key="11">
    <source>
        <dbReference type="Proteomes" id="UP000019116"/>
    </source>
</evidence>
<keyword evidence="8" id="KW-1133">Transmembrane helix</keyword>
<comment type="catalytic activity">
    <reaction evidence="1">
        <text>S-ubiquitinyl-[E2 ubiquitin-conjugating enzyme]-L-cysteine + [acceptor protein]-L-lysine = [E2 ubiquitin-conjugating enzyme]-L-cysteine + N(6)-ubiquitinyl-[acceptor protein]-L-lysine.</text>
        <dbReference type="EC" id="2.3.2.27"/>
    </reaction>
</comment>
<name>A0A3B6RLK5_WHEAT</name>
<feature type="transmembrane region" description="Helical" evidence="8">
    <location>
        <begin position="47"/>
        <end position="70"/>
    </location>
</feature>
<protein>
    <recommendedName>
        <fullName evidence="2">RING-type E3 ubiquitin transferase</fullName>
        <ecNumber evidence="2">2.3.2.27</ecNumber>
    </recommendedName>
</protein>
<accession>A0A3B6RLK5</accession>
<dbReference type="Gene3D" id="3.30.40.10">
    <property type="entry name" value="Zinc/RING finger domain, C3HC4 (zinc finger)"/>
    <property type="match status" value="1"/>
</dbReference>
<dbReference type="PANTHER" id="PTHR14155">
    <property type="entry name" value="RING FINGER DOMAIN-CONTAINING"/>
    <property type="match status" value="1"/>
</dbReference>
<dbReference type="OrthoDB" id="8062037at2759"/>
<dbReference type="Gramene" id="TraesARI7A03G03925840.1">
    <property type="protein sequence ID" value="TraesARI7A03G03925840.1.CDS1"/>
    <property type="gene ID" value="TraesARI7A03G03925840"/>
</dbReference>
<dbReference type="PANTHER" id="PTHR14155:SF553">
    <property type="entry name" value="OS06G0535200 PROTEIN"/>
    <property type="match status" value="1"/>
</dbReference>
<keyword evidence="8" id="KW-0472">Membrane</keyword>
<dbReference type="GO" id="GO:0061630">
    <property type="term" value="F:ubiquitin protein ligase activity"/>
    <property type="evidence" value="ECO:0007669"/>
    <property type="project" value="UniProtKB-EC"/>
</dbReference>
<dbReference type="Gramene" id="TraesJUL7A03G03989120.1">
    <property type="protein sequence ID" value="TraesJUL7A03G03989120.1.CDS1"/>
    <property type="gene ID" value="TraesJUL7A03G03989120"/>
</dbReference>
<dbReference type="Gramene" id="TraesSTA7A03G03947730.1">
    <property type="protein sequence ID" value="TraesSTA7A03G03947730.1.CDS1"/>
    <property type="gene ID" value="TraesSTA7A03G03947730"/>
</dbReference>
<dbReference type="PROSITE" id="PS50089">
    <property type="entry name" value="ZF_RING_2"/>
    <property type="match status" value="1"/>
</dbReference>
<keyword evidence="11" id="KW-1185">Reference proteome</keyword>
<organism evidence="10">
    <name type="scientific">Triticum aestivum</name>
    <name type="common">Wheat</name>
    <dbReference type="NCBI Taxonomy" id="4565"/>
    <lineage>
        <taxon>Eukaryota</taxon>
        <taxon>Viridiplantae</taxon>
        <taxon>Streptophyta</taxon>
        <taxon>Embryophyta</taxon>
        <taxon>Tracheophyta</taxon>
        <taxon>Spermatophyta</taxon>
        <taxon>Magnoliopsida</taxon>
        <taxon>Liliopsida</taxon>
        <taxon>Poales</taxon>
        <taxon>Poaceae</taxon>
        <taxon>BOP clade</taxon>
        <taxon>Pooideae</taxon>
        <taxon>Triticodae</taxon>
        <taxon>Triticeae</taxon>
        <taxon>Triticinae</taxon>
        <taxon>Triticum</taxon>
    </lineage>
</organism>
<evidence type="ECO:0000256" key="6">
    <source>
        <dbReference type="ARBA" id="ARBA00024209"/>
    </source>
</evidence>
<dbReference type="Gramene" id="TraesNOR7A03G03996220.1">
    <property type="protein sequence ID" value="TraesNOR7A03G03996220.1.CDS1"/>
    <property type="gene ID" value="TraesNOR7A03G03996220"/>
</dbReference>
<dbReference type="Gramene" id="TraesCS7A02G348000.1">
    <property type="protein sequence ID" value="TraesCS7A02G348000.1.cds1"/>
    <property type="gene ID" value="TraesCS7A02G348000"/>
</dbReference>
<feature type="transmembrane region" description="Helical" evidence="8">
    <location>
        <begin position="21"/>
        <end position="41"/>
    </location>
</feature>
<dbReference type="InterPro" id="IPR001841">
    <property type="entry name" value="Znf_RING"/>
</dbReference>
<dbReference type="SUPFAM" id="SSF57850">
    <property type="entry name" value="RING/U-box"/>
    <property type="match status" value="1"/>
</dbReference>
<evidence type="ECO:0000256" key="1">
    <source>
        <dbReference type="ARBA" id="ARBA00000900"/>
    </source>
</evidence>
<feature type="domain" description="RING-type" evidence="9">
    <location>
        <begin position="117"/>
        <end position="159"/>
    </location>
</feature>
<reference evidence="10" key="2">
    <citation type="submission" date="2018-10" db="UniProtKB">
        <authorList>
            <consortium name="EnsemblPlants"/>
        </authorList>
    </citation>
    <scope>IDENTIFICATION</scope>
</reference>
<keyword evidence="8" id="KW-0812">Transmembrane</keyword>
<sequence length="182" mass="19152">MSSSAAADLPWQARGGRVFDVGQGSALVLVSYPVLLLLVLLSAFVRYVWIALALYCAILFVLSCTGRLLAGPEVLVHDEATAAIERGGLPQASIAAIPVFVYTAAASAGAGDGDAQCAVCLEALSGREKARRLPVCAHMFHVGCIDMWFHSHVTCSVCRCHVEPQKSGKMAPLPAEPPLPPV</sequence>
<dbReference type="Gramene" id="TraesCS7A03G0851600.1">
    <property type="protein sequence ID" value="TraesCS7A03G0851600.1.CDS1"/>
    <property type="gene ID" value="TraesCS7A03G0851600"/>
</dbReference>
<comment type="similarity">
    <text evidence="6">Belongs to the RING-type zinc finger family. ATL subfamily.</text>
</comment>
<dbReference type="STRING" id="4565.A0A3B6RLK5"/>
<dbReference type="GeneID" id="123149967"/>
<keyword evidence="5" id="KW-0862">Zinc</keyword>
<reference evidence="10" key="1">
    <citation type="submission" date="2018-08" db="EMBL/GenBank/DDBJ databases">
        <authorList>
            <person name="Rossello M."/>
        </authorList>
    </citation>
    <scope>NUCLEOTIDE SEQUENCE [LARGE SCALE GENOMIC DNA]</scope>
    <source>
        <strain evidence="10">cv. Chinese Spring</strain>
    </source>
</reference>
<dbReference type="InterPro" id="IPR013083">
    <property type="entry name" value="Znf_RING/FYVE/PHD"/>
</dbReference>
<evidence type="ECO:0000256" key="8">
    <source>
        <dbReference type="SAM" id="Phobius"/>
    </source>
</evidence>
<evidence type="ECO:0000313" key="10">
    <source>
        <dbReference type="EnsemblPlants" id="TraesCS7A02G348000.1.cds1"/>
    </source>
</evidence>
<dbReference type="KEGG" id="taes:123149967"/>
<proteinExistence type="inferred from homology"/>
<gene>
    <name evidence="10" type="primary">LOC123149967</name>
</gene>
<dbReference type="OMA" id="REAQCAV"/>
<dbReference type="Pfam" id="PF13639">
    <property type="entry name" value="zf-RING_2"/>
    <property type="match status" value="1"/>
</dbReference>
<evidence type="ECO:0000256" key="7">
    <source>
        <dbReference type="PROSITE-ProRule" id="PRU00175"/>
    </source>
</evidence>
<dbReference type="EnsemblPlants" id="TraesCS7A02G348000.1">
    <property type="protein sequence ID" value="TraesCS7A02G348000.1.cds1"/>
    <property type="gene ID" value="TraesCS7A02G348000"/>
</dbReference>
<keyword evidence="4 7" id="KW-0863">Zinc-finger</keyword>
<evidence type="ECO:0000256" key="2">
    <source>
        <dbReference type="ARBA" id="ARBA00012483"/>
    </source>
</evidence>
<evidence type="ECO:0000256" key="4">
    <source>
        <dbReference type="ARBA" id="ARBA00022771"/>
    </source>
</evidence>
<dbReference type="InterPro" id="IPR053238">
    <property type="entry name" value="RING-H2_zinc_finger"/>
</dbReference>
<keyword evidence="3" id="KW-0479">Metal-binding</keyword>
<dbReference type="Gramene" id="TraesWEE_scaffold_105658_01G000100.1">
    <property type="protein sequence ID" value="TraesWEE_scaffold_105658_01G000100.1"/>
    <property type="gene ID" value="TraesWEE_scaffold_105658_01G000100"/>
</dbReference>
<dbReference type="GO" id="GO:0008270">
    <property type="term" value="F:zinc ion binding"/>
    <property type="evidence" value="ECO:0007669"/>
    <property type="project" value="UniProtKB-KW"/>
</dbReference>
<evidence type="ECO:0000256" key="5">
    <source>
        <dbReference type="ARBA" id="ARBA00022833"/>
    </source>
</evidence>